<dbReference type="AlphaFoldDB" id="A0A8H9IEZ9"/>
<organism evidence="1 2">
    <name type="scientific">Paraglaciecola chathamensis</name>
    <dbReference type="NCBI Taxonomy" id="368405"/>
    <lineage>
        <taxon>Bacteria</taxon>
        <taxon>Pseudomonadati</taxon>
        <taxon>Pseudomonadota</taxon>
        <taxon>Gammaproteobacteria</taxon>
        <taxon>Alteromonadales</taxon>
        <taxon>Alteromonadaceae</taxon>
        <taxon>Paraglaciecola</taxon>
    </lineage>
</organism>
<reference evidence="1" key="1">
    <citation type="journal article" date="2014" name="Int. J. Syst. Evol. Microbiol.">
        <title>Complete genome sequence of Corynebacterium casei LMG S-19264T (=DSM 44701T), isolated from a smear-ripened cheese.</title>
        <authorList>
            <consortium name="US DOE Joint Genome Institute (JGI-PGF)"/>
            <person name="Walter F."/>
            <person name="Albersmeier A."/>
            <person name="Kalinowski J."/>
            <person name="Ruckert C."/>
        </authorList>
    </citation>
    <scope>NUCLEOTIDE SEQUENCE</scope>
    <source>
        <strain evidence="1">KCTC 32337</strain>
    </source>
</reference>
<name>A0A8H9IEZ9_9ALTE</name>
<dbReference type="EMBL" id="BMZC01000022">
    <property type="protein sequence ID" value="GGZ82745.1"/>
    <property type="molecule type" value="Genomic_DNA"/>
</dbReference>
<dbReference type="Proteomes" id="UP000622604">
    <property type="component" value="Unassembled WGS sequence"/>
</dbReference>
<protein>
    <submittedName>
        <fullName evidence="1">Uncharacterized protein</fullName>
    </submittedName>
</protein>
<proteinExistence type="predicted"/>
<comment type="caution">
    <text evidence="1">The sequence shown here is derived from an EMBL/GenBank/DDBJ whole genome shotgun (WGS) entry which is preliminary data.</text>
</comment>
<evidence type="ECO:0000313" key="1">
    <source>
        <dbReference type="EMBL" id="GGZ82745.1"/>
    </source>
</evidence>
<sequence length="190" mass="21391">MLNILSIDSTVPPDLNQKVDRAEWGKLKQARFTCACCGYQSAPSESVLSGFMQVVNKEVLCAICASALQLQRPVRNLSNHGFVIMASDLTQSEVTRLSREIGFAILSGDSTRRERAETVFEQLLESEITYSDFQFLTKEEPQTCAEMAVGLSVIGSLDRNEYAKYFKDLRYVPSFAAFSHIYEYWLKTSS</sequence>
<accession>A0A8H9IEZ9</accession>
<gene>
    <name evidence="1" type="ORF">GCM10011274_45570</name>
</gene>
<reference evidence="1" key="2">
    <citation type="submission" date="2020-09" db="EMBL/GenBank/DDBJ databases">
        <authorList>
            <person name="Sun Q."/>
            <person name="Kim S."/>
        </authorList>
    </citation>
    <scope>NUCLEOTIDE SEQUENCE</scope>
    <source>
        <strain evidence="1">KCTC 32337</strain>
    </source>
</reference>
<evidence type="ECO:0000313" key="2">
    <source>
        <dbReference type="Proteomes" id="UP000622604"/>
    </source>
</evidence>